<dbReference type="RefSeq" id="WP_035852307.1">
    <property type="nucleotide sequence ID" value="NZ_KK073874.1"/>
</dbReference>
<dbReference type="Pfam" id="PF00582">
    <property type="entry name" value="Usp"/>
    <property type="match status" value="2"/>
</dbReference>
<dbReference type="AlphaFoldDB" id="A0A010Z557"/>
<name>A0A010Z557_9ACTN</name>
<comment type="caution">
    <text evidence="3">The sequence shown here is derived from an EMBL/GenBank/DDBJ whole genome shotgun (WGS) entry which is preliminary data.</text>
</comment>
<dbReference type="SUPFAM" id="SSF52402">
    <property type="entry name" value="Adenine nucleotide alpha hydrolases-like"/>
    <property type="match status" value="2"/>
</dbReference>
<gene>
    <name evidence="3" type="ORF">CryarDRAFT_3671</name>
</gene>
<dbReference type="InterPro" id="IPR006016">
    <property type="entry name" value="UspA"/>
</dbReference>
<reference evidence="3 4" key="1">
    <citation type="submission" date="2013-07" db="EMBL/GenBank/DDBJ databases">
        <authorList>
            <consortium name="DOE Joint Genome Institute"/>
            <person name="Eisen J."/>
            <person name="Huntemann M."/>
            <person name="Han J."/>
            <person name="Chen A."/>
            <person name="Kyrpides N."/>
            <person name="Mavromatis K."/>
            <person name="Markowitz V."/>
            <person name="Palaniappan K."/>
            <person name="Ivanova N."/>
            <person name="Schaumberg A."/>
            <person name="Pati A."/>
            <person name="Liolios K."/>
            <person name="Nordberg H.P."/>
            <person name="Cantor M.N."/>
            <person name="Hua S.X."/>
            <person name="Woyke T."/>
        </authorList>
    </citation>
    <scope>NUCLEOTIDE SEQUENCE [LARGE SCALE GENOMIC DNA]</scope>
    <source>
        <strain evidence="3 4">DSM 44712</strain>
    </source>
</reference>
<evidence type="ECO:0000313" key="4">
    <source>
        <dbReference type="Proteomes" id="UP000021053"/>
    </source>
</evidence>
<dbReference type="PANTHER" id="PTHR46268:SF6">
    <property type="entry name" value="UNIVERSAL STRESS PROTEIN UP12"/>
    <property type="match status" value="1"/>
</dbReference>
<organism evidence="3 4">
    <name type="scientific">Cryptosporangium arvum DSM 44712</name>
    <dbReference type="NCBI Taxonomy" id="927661"/>
    <lineage>
        <taxon>Bacteria</taxon>
        <taxon>Bacillati</taxon>
        <taxon>Actinomycetota</taxon>
        <taxon>Actinomycetes</taxon>
        <taxon>Cryptosporangiales</taxon>
        <taxon>Cryptosporangiaceae</taxon>
        <taxon>Cryptosporangium</taxon>
    </lineage>
</organism>
<dbReference type="EMBL" id="JFBT01000001">
    <property type="protein sequence ID" value="EXG82483.1"/>
    <property type="molecule type" value="Genomic_DNA"/>
</dbReference>
<comment type="similarity">
    <text evidence="1">Belongs to the universal stress protein A family.</text>
</comment>
<proteinExistence type="inferred from homology"/>
<dbReference type="PRINTS" id="PR01438">
    <property type="entry name" value="UNVRSLSTRESS"/>
</dbReference>
<dbReference type="OrthoDB" id="3404132at2"/>
<dbReference type="PANTHER" id="PTHR46268">
    <property type="entry name" value="STRESS RESPONSE PROTEIN NHAX"/>
    <property type="match status" value="1"/>
</dbReference>
<dbReference type="HOGENOM" id="CLU_049301_2_3_11"/>
<accession>A0A010Z557</accession>
<evidence type="ECO:0000259" key="2">
    <source>
        <dbReference type="Pfam" id="PF00582"/>
    </source>
</evidence>
<evidence type="ECO:0000313" key="3">
    <source>
        <dbReference type="EMBL" id="EXG82483.1"/>
    </source>
</evidence>
<dbReference type="PATRIC" id="fig|927661.3.peg.3634"/>
<dbReference type="Gene3D" id="3.40.50.620">
    <property type="entry name" value="HUPs"/>
    <property type="match status" value="2"/>
</dbReference>
<sequence>MTIDGATERGAVQEREARGAVVVGIDGSPGGTRALDWAAREAAARGARLHVVVAEAEPSARGAGQGELDRAAIRCRTTAPGLPVTGTVRPDSPAAALLAVAADAQLLVVGRSGRGGRVGTHLASVPAAVLRFAGCPVAVVAGGRTGRPPEWAGEVVVGIDGSAADRPVLAAAFGEAGARRGRLTIAHAATVGAHTDGAATARALVDAAIGEWSPRHPSVEVAGRVVHDAPVRALDGLSTGAALLVLGAVGRNAIPSELLGAVPRALAGQAACPVLVVR</sequence>
<dbReference type="InterPro" id="IPR014729">
    <property type="entry name" value="Rossmann-like_a/b/a_fold"/>
</dbReference>
<dbReference type="Proteomes" id="UP000021053">
    <property type="component" value="Unassembled WGS sequence"/>
</dbReference>
<feature type="domain" description="UspA" evidence="2">
    <location>
        <begin position="21"/>
        <end position="140"/>
    </location>
</feature>
<dbReference type="InterPro" id="IPR006015">
    <property type="entry name" value="Universal_stress_UspA"/>
</dbReference>
<keyword evidence="4" id="KW-1185">Reference proteome</keyword>
<evidence type="ECO:0000256" key="1">
    <source>
        <dbReference type="ARBA" id="ARBA00008791"/>
    </source>
</evidence>
<feature type="domain" description="UspA" evidence="2">
    <location>
        <begin position="155"/>
        <end position="278"/>
    </location>
</feature>
<protein>
    <submittedName>
        <fullName evidence="3">Usp family protein</fullName>
    </submittedName>
</protein>